<sequence length="233" mass="25193">MSEFGYRPPHIRLLDKQLTLDPQIEATLAEINARMAAREWLDKVLNPRWVLSQDFFQGLAMAPPNPLTMKLPAPGGPAWKPGEGPATPRAGDMSDVTGALYKLPIVQELAKRAQEQALRDVNRLGKEWSAASGWGKFGMITMGTVVAGGMIAPILANRPTRLLAFDMIKDKDIPVPLLPGYSFRIMQDGGGVKLPLGNKAVVLDSHLQVPGGAPVNFGVTINVDLAELVKALK</sequence>
<protein>
    <submittedName>
        <fullName evidence="1">Uncharacterized protein</fullName>
    </submittedName>
</protein>
<name>A0A8J7MVQ2_9RHOB</name>
<keyword evidence="2" id="KW-1185">Reference proteome</keyword>
<evidence type="ECO:0000313" key="1">
    <source>
        <dbReference type="EMBL" id="MBL4928694.1"/>
    </source>
</evidence>
<organism evidence="1 2">
    <name type="scientific">Fuscibacter oryzae</name>
    <dbReference type="NCBI Taxonomy" id="2803939"/>
    <lineage>
        <taxon>Bacteria</taxon>
        <taxon>Pseudomonadati</taxon>
        <taxon>Pseudomonadota</taxon>
        <taxon>Alphaproteobacteria</taxon>
        <taxon>Rhodobacterales</taxon>
        <taxon>Paracoccaceae</taxon>
        <taxon>Fuscibacter</taxon>
    </lineage>
</organism>
<dbReference type="Proteomes" id="UP000619033">
    <property type="component" value="Unassembled WGS sequence"/>
</dbReference>
<reference evidence="1" key="1">
    <citation type="submission" date="2021-01" db="EMBL/GenBank/DDBJ databases">
        <title>Genome seq and assembly of Tabrizicola sp. KVB23.</title>
        <authorList>
            <person name="Chhetri G."/>
        </authorList>
    </citation>
    <scope>NUCLEOTIDE SEQUENCE</scope>
    <source>
        <strain evidence="1">KVB23</strain>
    </source>
</reference>
<comment type="caution">
    <text evidence="1">The sequence shown here is derived from an EMBL/GenBank/DDBJ whole genome shotgun (WGS) entry which is preliminary data.</text>
</comment>
<dbReference type="AlphaFoldDB" id="A0A8J7MVQ2"/>
<accession>A0A8J7MVQ2</accession>
<dbReference type="RefSeq" id="WP_202660893.1">
    <property type="nucleotide sequence ID" value="NZ_JAESVP010000005.1"/>
</dbReference>
<proteinExistence type="predicted"/>
<evidence type="ECO:0000313" key="2">
    <source>
        <dbReference type="Proteomes" id="UP000619033"/>
    </source>
</evidence>
<gene>
    <name evidence="1" type="ORF">JI744_11320</name>
</gene>
<dbReference type="EMBL" id="JAESVP010000005">
    <property type="protein sequence ID" value="MBL4928694.1"/>
    <property type="molecule type" value="Genomic_DNA"/>
</dbReference>